<sequence length="100" mass="10252">MTAPARRFYLDESDASGVAPSCLTGVGLSGGFGAVSSSSDDSAVPYAPRHSIGGVSVGVGHTVSDACGFEILSPRLEAIHGSLSLVLPMLLTLPMRPERH</sequence>
<accession>A0ABR1SYH1</accession>
<reference evidence="1 2" key="1">
    <citation type="submission" date="2023-01" db="EMBL/GenBank/DDBJ databases">
        <title>Analysis of 21 Apiospora genomes using comparative genomics revels a genus with tremendous synthesis potential of carbohydrate active enzymes and secondary metabolites.</title>
        <authorList>
            <person name="Sorensen T."/>
        </authorList>
    </citation>
    <scope>NUCLEOTIDE SEQUENCE [LARGE SCALE GENOMIC DNA]</scope>
    <source>
        <strain evidence="1 2">CBS 33761</strain>
    </source>
</reference>
<comment type="caution">
    <text evidence="1">The sequence shown here is derived from an EMBL/GenBank/DDBJ whole genome shotgun (WGS) entry which is preliminary data.</text>
</comment>
<organism evidence="1 2">
    <name type="scientific">Apiospora rasikravindrae</name>
    <dbReference type="NCBI Taxonomy" id="990691"/>
    <lineage>
        <taxon>Eukaryota</taxon>
        <taxon>Fungi</taxon>
        <taxon>Dikarya</taxon>
        <taxon>Ascomycota</taxon>
        <taxon>Pezizomycotina</taxon>
        <taxon>Sordariomycetes</taxon>
        <taxon>Xylariomycetidae</taxon>
        <taxon>Amphisphaeriales</taxon>
        <taxon>Apiosporaceae</taxon>
        <taxon>Apiospora</taxon>
    </lineage>
</organism>
<dbReference type="EMBL" id="JAQQWK010000006">
    <property type="protein sequence ID" value="KAK8038583.1"/>
    <property type="molecule type" value="Genomic_DNA"/>
</dbReference>
<evidence type="ECO:0000313" key="1">
    <source>
        <dbReference type="EMBL" id="KAK8038583.1"/>
    </source>
</evidence>
<proteinExistence type="predicted"/>
<protein>
    <submittedName>
        <fullName evidence="1">Uncharacterized protein</fullName>
    </submittedName>
</protein>
<gene>
    <name evidence="1" type="ORF">PG993_006994</name>
</gene>
<keyword evidence="2" id="KW-1185">Reference proteome</keyword>
<evidence type="ECO:0000313" key="2">
    <source>
        <dbReference type="Proteomes" id="UP001444661"/>
    </source>
</evidence>
<name>A0ABR1SYH1_9PEZI</name>
<dbReference type="Proteomes" id="UP001444661">
    <property type="component" value="Unassembled WGS sequence"/>
</dbReference>